<dbReference type="PROSITE" id="PS50931">
    <property type="entry name" value="HTH_LYSR"/>
    <property type="match status" value="1"/>
</dbReference>
<evidence type="ECO:0000256" key="4">
    <source>
        <dbReference type="ARBA" id="ARBA00023163"/>
    </source>
</evidence>
<keyword evidence="7" id="KW-1185">Reference proteome</keyword>
<evidence type="ECO:0000313" key="6">
    <source>
        <dbReference type="EMBL" id="MEI5997015.1"/>
    </source>
</evidence>
<dbReference type="Proteomes" id="UP001386437">
    <property type="component" value="Unassembled WGS sequence"/>
</dbReference>
<evidence type="ECO:0000256" key="3">
    <source>
        <dbReference type="ARBA" id="ARBA00023125"/>
    </source>
</evidence>
<evidence type="ECO:0000313" key="7">
    <source>
        <dbReference type="Proteomes" id="UP001386437"/>
    </source>
</evidence>
<dbReference type="Pfam" id="PF00126">
    <property type="entry name" value="HTH_1"/>
    <property type="match status" value="1"/>
</dbReference>
<dbReference type="Gene3D" id="1.10.10.10">
    <property type="entry name" value="Winged helix-like DNA-binding domain superfamily/Winged helix DNA-binding domain"/>
    <property type="match status" value="1"/>
</dbReference>
<dbReference type="Pfam" id="PF03466">
    <property type="entry name" value="LysR_substrate"/>
    <property type="match status" value="1"/>
</dbReference>
<dbReference type="InterPro" id="IPR036390">
    <property type="entry name" value="WH_DNA-bd_sf"/>
</dbReference>
<accession>A0ABU8IN68</accession>
<keyword evidence="3" id="KW-0238">DNA-binding</keyword>
<comment type="similarity">
    <text evidence="1">Belongs to the LysR transcriptional regulatory family.</text>
</comment>
<dbReference type="InterPro" id="IPR005119">
    <property type="entry name" value="LysR_subst-bd"/>
</dbReference>
<name>A0ABU8IN68_9BURK</name>
<keyword evidence="2" id="KW-0805">Transcription regulation</keyword>
<feature type="domain" description="HTH lysR-type" evidence="5">
    <location>
        <begin position="2"/>
        <end position="59"/>
    </location>
</feature>
<proteinExistence type="inferred from homology"/>
<dbReference type="PANTHER" id="PTHR30419">
    <property type="entry name" value="HTH-TYPE TRANSCRIPTIONAL REGULATOR YBHD"/>
    <property type="match status" value="1"/>
</dbReference>
<dbReference type="InterPro" id="IPR036388">
    <property type="entry name" value="WH-like_DNA-bd_sf"/>
</dbReference>
<reference evidence="6 7" key="1">
    <citation type="journal article" date="2022" name="Arch. Microbiol.">
        <title>Paraburkholderia bengalensis sp. nov. isolated from roots of Oryza sativa, IR64.</title>
        <authorList>
            <person name="Nag P."/>
            <person name="Mondal N."/>
            <person name="Sarkar J."/>
            <person name="Das S."/>
        </authorList>
    </citation>
    <scope>NUCLEOTIDE SEQUENCE [LARGE SCALE GENOMIC DNA]</scope>
    <source>
        <strain evidence="6 7">IR64_4_BI</strain>
    </source>
</reference>
<dbReference type="InterPro" id="IPR000847">
    <property type="entry name" value="LysR_HTH_N"/>
</dbReference>
<protein>
    <submittedName>
        <fullName evidence="6">LysR family transcriptional regulator</fullName>
    </submittedName>
</protein>
<dbReference type="SUPFAM" id="SSF53850">
    <property type="entry name" value="Periplasmic binding protein-like II"/>
    <property type="match status" value="1"/>
</dbReference>
<dbReference type="EMBL" id="JACFYJ010000008">
    <property type="protein sequence ID" value="MEI5997015.1"/>
    <property type="molecule type" value="Genomic_DNA"/>
</dbReference>
<dbReference type="SUPFAM" id="SSF46785">
    <property type="entry name" value="Winged helix' DNA-binding domain"/>
    <property type="match status" value="1"/>
</dbReference>
<keyword evidence="4" id="KW-0804">Transcription</keyword>
<dbReference type="RefSeq" id="WP_054923373.1">
    <property type="nucleotide sequence ID" value="NZ_JACFYJ010000008.1"/>
</dbReference>
<organism evidence="6 7">
    <name type="scientific">Paraburkholderia bengalensis</name>
    <dbReference type="NCBI Taxonomy" id="2747562"/>
    <lineage>
        <taxon>Bacteria</taxon>
        <taxon>Pseudomonadati</taxon>
        <taxon>Pseudomonadota</taxon>
        <taxon>Betaproteobacteria</taxon>
        <taxon>Burkholderiales</taxon>
        <taxon>Burkholderiaceae</taxon>
        <taxon>Paraburkholderia</taxon>
    </lineage>
</organism>
<sequence length="292" mass="31947">MPSIRTLKIFLSVARCGTFAAAGNQVGLTPAAIGLQIRALESDLDVQLFDRNARAAVLNPVGRALIPEIEEIVRRYELLEASAGGGEMSGTVVVGALVSALMGAFADALWSIRQHHPRLDVHLLAGMSSDFARKVEVGELDAAVVTQSPRQLPSSLLWTPLYSEPMILIMPSAPHFELPREQNEILRQAPFMRFDRSTWTGHLVQDVLDRCEVQVNEAMELNSVEAIVALVRQGFGISIVPELANVDFANDKALTVMTLDGVDVRRHVGLLERVKHGRMAFTEAIKNYFAGA</sequence>
<dbReference type="Gene3D" id="3.40.190.10">
    <property type="entry name" value="Periplasmic binding protein-like II"/>
    <property type="match status" value="2"/>
</dbReference>
<dbReference type="InterPro" id="IPR050950">
    <property type="entry name" value="HTH-type_LysR_regulators"/>
</dbReference>
<evidence type="ECO:0000256" key="2">
    <source>
        <dbReference type="ARBA" id="ARBA00023015"/>
    </source>
</evidence>
<evidence type="ECO:0000259" key="5">
    <source>
        <dbReference type="PROSITE" id="PS50931"/>
    </source>
</evidence>
<comment type="caution">
    <text evidence="6">The sequence shown here is derived from an EMBL/GenBank/DDBJ whole genome shotgun (WGS) entry which is preliminary data.</text>
</comment>
<gene>
    <name evidence="6" type="ORF">H3V53_07305</name>
</gene>
<evidence type="ECO:0000256" key="1">
    <source>
        <dbReference type="ARBA" id="ARBA00009437"/>
    </source>
</evidence>